<dbReference type="GO" id="GO:1990077">
    <property type="term" value="C:primosome complex"/>
    <property type="evidence" value="ECO:0007669"/>
    <property type="project" value="UniProtKB-KW"/>
</dbReference>
<keyword evidence="3 12" id="KW-0808">Transferase</keyword>
<dbReference type="Pfam" id="PF10410">
    <property type="entry name" value="DnaB_bind"/>
    <property type="match status" value="1"/>
</dbReference>
<dbReference type="InterPro" id="IPR050219">
    <property type="entry name" value="DnaG_primase"/>
</dbReference>
<comment type="catalytic activity">
    <reaction evidence="12">
        <text>ssDNA + n NTP = ssDNA/pppN(pN)n-1 hybrid + (n-1) diphosphate.</text>
        <dbReference type="EC" id="2.7.7.101"/>
    </reaction>
</comment>
<dbReference type="GO" id="GO:0005737">
    <property type="term" value="C:cytoplasm"/>
    <property type="evidence" value="ECO:0007669"/>
    <property type="project" value="TreeGrafter"/>
</dbReference>
<dbReference type="InterPro" id="IPR002694">
    <property type="entry name" value="Znf_CHC2"/>
</dbReference>
<comment type="caution">
    <text evidence="17">The sequence shown here is derived from an EMBL/GenBank/DDBJ whole genome shotgun (WGS) entry which is preliminary data.</text>
</comment>
<dbReference type="PANTHER" id="PTHR30313">
    <property type="entry name" value="DNA PRIMASE"/>
    <property type="match status" value="1"/>
</dbReference>
<dbReference type="Proteomes" id="UP000182835">
    <property type="component" value="Unassembled WGS sequence"/>
</dbReference>
<evidence type="ECO:0000256" key="4">
    <source>
        <dbReference type="ARBA" id="ARBA00022695"/>
    </source>
</evidence>
<keyword evidence="6 12" id="KW-0479">Metal-binding</keyword>
<organism evidence="17 18">
    <name type="scientific">Enterococcus canintestini</name>
    <dbReference type="NCBI Taxonomy" id="317010"/>
    <lineage>
        <taxon>Bacteria</taxon>
        <taxon>Bacillati</taxon>
        <taxon>Bacillota</taxon>
        <taxon>Bacilli</taxon>
        <taxon>Lactobacillales</taxon>
        <taxon>Enterococcaceae</taxon>
        <taxon>Enterococcus</taxon>
    </lineage>
</organism>
<evidence type="ECO:0000256" key="10">
    <source>
        <dbReference type="ARBA" id="ARBA00023125"/>
    </source>
</evidence>
<dbReference type="CDD" id="cd03364">
    <property type="entry name" value="TOPRIM_DnaG_primases"/>
    <property type="match status" value="1"/>
</dbReference>
<accession>A0A1L8RAN2</accession>
<dbReference type="Gene3D" id="3.90.980.10">
    <property type="entry name" value="DNA primase, catalytic core, N-terminal domain"/>
    <property type="match status" value="1"/>
</dbReference>
<feature type="domain" description="Toprim" evidence="16">
    <location>
        <begin position="269"/>
        <end position="351"/>
    </location>
</feature>
<keyword evidence="8 12" id="KW-0862">Zinc</keyword>
<dbReference type="FunFam" id="3.90.580.10:FF:000001">
    <property type="entry name" value="DNA primase"/>
    <property type="match status" value="1"/>
</dbReference>
<evidence type="ECO:0000256" key="5">
    <source>
        <dbReference type="ARBA" id="ARBA00022705"/>
    </source>
</evidence>
<dbReference type="NCBIfam" id="TIGR01391">
    <property type="entry name" value="dnaG"/>
    <property type="match status" value="1"/>
</dbReference>
<dbReference type="InterPro" id="IPR034151">
    <property type="entry name" value="TOPRIM_DnaG_bac"/>
</dbReference>
<keyword evidence="7 12" id="KW-0863">Zinc-finger</keyword>
<dbReference type="GO" id="GO:0000428">
    <property type="term" value="C:DNA-directed RNA polymerase complex"/>
    <property type="evidence" value="ECO:0007669"/>
    <property type="project" value="UniProtKB-KW"/>
</dbReference>
<evidence type="ECO:0000256" key="3">
    <source>
        <dbReference type="ARBA" id="ARBA00022679"/>
    </source>
</evidence>
<dbReference type="InterPro" id="IPR019475">
    <property type="entry name" value="DNA_primase_DnaB-bd"/>
</dbReference>
<comment type="subunit">
    <text evidence="12">Monomer. Interacts with DnaB.</text>
</comment>
<evidence type="ECO:0000256" key="13">
    <source>
        <dbReference type="PIRNR" id="PIRNR002811"/>
    </source>
</evidence>
<dbReference type="InterPro" id="IPR016136">
    <property type="entry name" value="DNA_helicase_N/primase_C"/>
</dbReference>
<evidence type="ECO:0000256" key="14">
    <source>
        <dbReference type="PIRSR" id="PIRSR002811-1"/>
    </source>
</evidence>
<feature type="region of interest" description="Disordered" evidence="15">
    <location>
        <begin position="442"/>
        <end position="464"/>
    </location>
</feature>
<feature type="zinc finger region" description="CHC2-type" evidence="12 14">
    <location>
        <begin position="42"/>
        <end position="66"/>
    </location>
</feature>
<dbReference type="SUPFAM" id="SSF56731">
    <property type="entry name" value="DNA primase core"/>
    <property type="match status" value="1"/>
</dbReference>
<dbReference type="InterPro" id="IPR006171">
    <property type="entry name" value="TOPRIM_dom"/>
</dbReference>
<dbReference type="PANTHER" id="PTHR30313:SF2">
    <property type="entry name" value="DNA PRIMASE"/>
    <property type="match status" value="1"/>
</dbReference>
<dbReference type="InterPro" id="IPR036977">
    <property type="entry name" value="DNA_primase_Znf_CHC2"/>
</dbReference>
<keyword evidence="5 12" id="KW-0235">DNA replication</keyword>
<evidence type="ECO:0000256" key="9">
    <source>
        <dbReference type="ARBA" id="ARBA00022842"/>
    </source>
</evidence>
<keyword evidence="10 12" id="KW-0238">DNA-binding</keyword>
<dbReference type="GO" id="GO:0006269">
    <property type="term" value="P:DNA replication, synthesis of primer"/>
    <property type="evidence" value="ECO:0007669"/>
    <property type="project" value="UniProtKB-UniRule"/>
</dbReference>
<dbReference type="GO" id="GO:0003677">
    <property type="term" value="F:DNA binding"/>
    <property type="evidence" value="ECO:0007669"/>
    <property type="project" value="UniProtKB-KW"/>
</dbReference>
<dbReference type="PIRSF" id="PIRSF002811">
    <property type="entry name" value="DnaG"/>
    <property type="match status" value="1"/>
</dbReference>
<proteinExistence type="inferred from homology"/>
<evidence type="ECO:0000256" key="7">
    <source>
        <dbReference type="ARBA" id="ARBA00022771"/>
    </source>
</evidence>
<keyword evidence="4 12" id="KW-0548">Nucleotidyltransferase</keyword>
<dbReference type="Gene3D" id="3.40.1360.10">
    <property type="match status" value="1"/>
</dbReference>
<dbReference type="SMART" id="SM00400">
    <property type="entry name" value="ZnF_CHCC"/>
    <property type="match status" value="1"/>
</dbReference>
<dbReference type="InterPro" id="IPR006295">
    <property type="entry name" value="DNA_primase_DnaG"/>
</dbReference>
<dbReference type="InterPro" id="IPR030846">
    <property type="entry name" value="DnaG_bac"/>
</dbReference>
<evidence type="ECO:0000313" key="17">
    <source>
        <dbReference type="EMBL" id="OJG16829.1"/>
    </source>
</evidence>
<evidence type="ECO:0000256" key="15">
    <source>
        <dbReference type="SAM" id="MobiDB-lite"/>
    </source>
</evidence>
<dbReference type="Pfam" id="PF13155">
    <property type="entry name" value="Toprim_2"/>
    <property type="match status" value="1"/>
</dbReference>
<sequence>MNEVARIPQNVIDEIREKSNIVEVIGQYVQLKKAGKNYVGLCPFHEEKTPSFSVAEDKQIFHCFGCGRGGNVFGFVEELEGLTFPEAVAKVAEIEQIPFADEYKLNTTTQVGNSPQQALIKLHEKAKEVYHHMLVNTAVGQLALDYLLERGLTQELIDEFEIGFAPNERQFLQQVFANEKVDSTLLVQSGLFVERENGELADRFYQRIMFPIHDVKGKTIGFSGRILITPDYPGENQPKYLNSPETELFNKRQVLFNFDRARPVIRKENTVFLFEGFMDVIAAWQSGVKNGIASMGTSLTSQQIAIIERVAGEIVISYDGDNAGLKATDRAIALLDEHSNLDLAILQLPEKLDPDEYVQKYGSEAFYELAYHGRETVFGFKMAYLRQNRNLSNEKEQLDYVTDLLQELAKVDSLLAQDRYLTQIATEFHLSRETLQQQLSEFKQKRRQEATKAPRHNIATEDAPQIGSQEVKSSAITQRPNRPLTQVERGEQLILYRLFNDSSLLSRLQQAELVFIHDEYQTIYFMYENFIESFGNFSLPDFLDYLTETAVKNKVIEIAYLNVPQDSSEEEIKSILRLFQKARIAEKINQKKFMQQEASQLGNMQQALELAVEIIDLTKQLQQA</sequence>
<gene>
    <name evidence="12" type="primary">dnaG</name>
    <name evidence="17" type="ORF">RU96_GL000296</name>
</gene>
<dbReference type="InterPro" id="IPR013264">
    <property type="entry name" value="DNAG_N"/>
</dbReference>
<keyword evidence="1 12" id="KW-0240">DNA-directed RNA polymerase</keyword>
<keyword evidence="11 12" id="KW-0804">Transcription</keyword>
<dbReference type="InterPro" id="IPR037068">
    <property type="entry name" value="DNA_primase_core_N_sf"/>
</dbReference>
<reference evidence="17 18" key="1">
    <citation type="submission" date="2014-12" db="EMBL/GenBank/DDBJ databases">
        <title>Draft genome sequences of 29 type strains of Enterococci.</title>
        <authorList>
            <person name="Zhong Z."/>
            <person name="Sun Z."/>
            <person name="Liu W."/>
            <person name="Zhang W."/>
            <person name="Zhang H."/>
        </authorList>
    </citation>
    <scope>NUCLEOTIDE SEQUENCE [LARGE SCALE GENOMIC DNA]</scope>
    <source>
        <strain evidence="17 18">DSM 21207</strain>
    </source>
</reference>
<comment type="function">
    <text evidence="12 13">RNA polymerase that catalyzes the synthesis of short RNA molecules used as primers for DNA polymerase during DNA replication.</text>
</comment>
<dbReference type="SMART" id="SM00493">
    <property type="entry name" value="TOPRIM"/>
    <property type="match status" value="1"/>
</dbReference>
<comment type="domain">
    <text evidence="12">Contains an N-terminal zinc-binding domain, a central core domain that contains the primase activity, and a C-terminal DnaB-binding domain.</text>
</comment>
<evidence type="ECO:0000256" key="8">
    <source>
        <dbReference type="ARBA" id="ARBA00022833"/>
    </source>
</evidence>
<dbReference type="PROSITE" id="PS50880">
    <property type="entry name" value="TOPRIM"/>
    <property type="match status" value="1"/>
</dbReference>
<dbReference type="GO" id="GO:0003899">
    <property type="term" value="F:DNA-directed RNA polymerase activity"/>
    <property type="evidence" value="ECO:0007669"/>
    <property type="project" value="UniProtKB-UniRule"/>
</dbReference>
<evidence type="ECO:0000259" key="16">
    <source>
        <dbReference type="PROSITE" id="PS50880"/>
    </source>
</evidence>
<evidence type="ECO:0000256" key="6">
    <source>
        <dbReference type="ARBA" id="ARBA00022723"/>
    </source>
</evidence>
<dbReference type="AlphaFoldDB" id="A0A1L8RAN2"/>
<evidence type="ECO:0000256" key="12">
    <source>
        <dbReference type="HAMAP-Rule" id="MF_00974"/>
    </source>
</evidence>
<dbReference type="EMBL" id="JXKG01000001">
    <property type="protein sequence ID" value="OJG16829.1"/>
    <property type="molecule type" value="Genomic_DNA"/>
</dbReference>
<name>A0A1L8RAN2_9ENTE</name>
<dbReference type="STRING" id="317010.RU96_GL000296"/>
<dbReference type="Pfam" id="PF01807">
    <property type="entry name" value="Zn_ribbon_DnaG"/>
    <property type="match status" value="1"/>
</dbReference>
<evidence type="ECO:0000256" key="1">
    <source>
        <dbReference type="ARBA" id="ARBA00022478"/>
    </source>
</evidence>
<dbReference type="Gene3D" id="1.10.860.10">
    <property type="entry name" value="DNAb Helicase, Chain A"/>
    <property type="match status" value="1"/>
</dbReference>
<keyword evidence="2 12" id="KW-0639">Primosome</keyword>
<dbReference type="Gene3D" id="3.90.580.10">
    <property type="entry name" value="Zinc finger, CHC2-type domain"/>
    <property type="match status" value="1"/>
</dbReference>
<evidence type="ECO:0000256" key="2">
    <source>
        <dbReference type="ARBA" id="ARBA00022515"/>
    </source>
</evidence>
<dbReference type="EC" id="2.7.7.101" evidence="12"/>
<comment type="cofactor">
    <cofactor evidence="12 13 14">
        <name>Zn(2+)</name>
        <dbReference type="ChEBI" id="CHEBI:29105"/>
    </cofactor>
    <text evidence="12 13 14">Binds 1 zinc ion per monomer.</text>
</comment>
<comment type="similarity">
    <text evidence="12 13">Belongs to the DnaG primase family.</text>
</comment>
<dbReference type="Pfam" id="PF08275">
    <property type="entry name" value="DNAG_N"/>
    <property type="match status" value="1"/>
</dbReference>
<keyword evidence="9" id="KW-0460">Magnesium</keyword>
<dbReference type="GO" id="GO:0008270">
    <property type="term" value="F:zinc ion binding"/>
    <property type="evidence" value="ECO:0007669"/>
    <property type="project" value="UniProtKB-UniRule"/>
</dbReference>
<evidence type="ECO:0000256" key="11">
    <source>
        <dbReference type="ARBA" id="ARBA00023163"/>
    </source>
</evidence>
<dbReference type="HAMAP" id="MF_00974">
    <property type="entry name" value="DNA_primase_DnaG"/>
    <property type="match status" value="1"/>
</dbReference>
<dbReference type="SUPFAM" id="SSF57783">
    <property type="entry name" value="Zinc beta-ribbon"/>
    <property type="match status" value="1"/>
</dbReference>
<dbReference type="FunFam" id="3.90.980.10:FF:000001">
    <property type="entry name" value="DNA primase"/>
    <property type="match status" value="1"/>
</dbReference>
<evidence type="ECO:0000313" key="18">
    <source>
        <dbReference type="Proteomes" id="UP000182835"/>
    </source>
</evidence>
<protein>
    <recommendedName>
        <fullName evidence="12 13">DNA primase</fullName>
        <ecNumber evidence="12">2.7.7.101</ecNumber>
    </recommendedName>
</protein>